<dbReference type="GO" id="GO:0042171">
    <property type="term" value="F:lysophosphatidic acid acyltransferase activity"/>
    <property type="evidence" value="ECO:0007669"/>
    <property type="project" value="TreeGrafter"/>
</dbReference>
<dbReference type="FunCoup" id="K0KD94">
    <property type="interactions" value="311"/>
</dbReference>
<dbReference type="GO" id="GO:0055088">
    <property type="term" value="P:lipid homeostasis"/>
    <property type="evidence" value="ECO:0007669"/>
    <property type="project" value="TreeGrafter"/>
</dbReference>
<keyword evidence="3" id="KW-1185">Reference proteome</keyword>
<name>K0KD94_WICCF</name>
<dbReference type="HOGENOM" id="CLU_017361_1_1_1"/>
<evidence type="ECO:0000259" key="1">
    <source>
        <dbReference type="Pfam" id="PF00561"/>
    </source>
</evidence>
<dbReference type="EMBL" id="CAIF01000068">
    <property type="protein sequence ID" value="CCH43075.1"/>
    <property type="molecule type" value="Genomic_DNA"/>
</dbReference>
<dbReference type="Gene3D" id="3.40.50.1820">
    <property type="entry name" value="alpha/beta hydrolase"/>
    <property type="match status" value="1"/>
</dbReference>
<organism evidence="2 3">
    <name type="scientific">Wickerhamomyces ciferrii (strain ATCC 14091 / BCRC 22168 / CBS 111 / JCM 3599 / NBRC 0793 / NRRL Y-1031 F-60-10)</name>
    <name type="common">Yeast</name>
    <name type="synonym">Pichia ciferrii</name>
    <dbReference type="NCBI Taxonomy" id="1206466"/>
    <lineage>
        <taxon>Eukaryota</taxon>
        <taxon>Fungi</taxon>
        <taxon>Dikarya</taxon>
        <taxon>Ascomycota</taxon>
        <taxon>Saccharomycotina</taxon>
        <taxon>Saccharomycetes</taxon>
        <taxon>Phaffomycetales</taxon>
        <taxon>Wickerhamomycetaceae</taxon>
        <taxon>Wickerhamomyces</taxon>
    </lineage>
</organism>
<dbReference type="InterPro" id="IPR029058">
    <property type="entry name" value="AB_hydrolase_fold"/>
</dbReference>
<protein>
    <recommendedName>
        <fullName evidence="1">AB hydrolase-1 domain-containing protein</fullName>
    </recommendedName>
</protein>
<dbReference type="STRING" id="1206466.K0KD94"/>
<dbReference type="Pfam" id="PF00561">
    <property type="entry name" value="Abhydrolase_1"/>
    <property type="match status" value="1"/>
</dbReference>
<reference evidence="2 3" key="1">
    <citation type="journal article" date="2012" name="Eukaryot. Cell">
        <title>Draft genome sequence of Wickerhamomyces ciferrii NRRL Y-1031 F-60-10.</title>
        <authorList>
            <person name="Schneider J."/>
            <person name="Andrea H."/>
            <person name="Blom J."/>
            <person name="Jaenicke S."/>
            <person name="Ruckert C."/>
            <person name="Schorsch C."/>
            <person name="Szczepanowski R."/>
            <person name="Farwick M."/>
            <person name="Goesmann A."/>
            <person name="Puhler A."/>
            <person name="Schaffer S."/>
            <person name="Tauch A."/>
            <person name="Kohler T."/>
            <person name="Brinkrolf K."/>
        </authorList>
    </citation>
    <scope>NUCLEOTIDE SEQUENCE [LARGE SCALE GENOMIC DNA]</scope>
    <source>
        <strain evidence="3">ATCC 14091 / BCRC 22168 / CBS 111 / JCM 3599 / NBRC 0793 / NRRL Y-1031 F-60-10</strain>
    </source>
</reference>
<dbReference type="PANTHER" id="PTHR42886">
    <property type="entry name" value="RE40534P-RELATED"/>
    <property type="match status" value="1"/>
</dbReference>
<feature type="domain" description="AB hydrolase-1" evidence="1">
    <location>
        <begin position="103"/>
        <end position="405"/>
    </location>
</feature>
<dbReference type="GO" id="GO:0005743">
    <property type="term" value="C:mitochondrial inner membrane"/>
    <property type="evidence" value="ECO:0007669"/>
    <property type="project" value="TreeGrafter"/>
</dbReference>
<dbReference type="PANTHER" id="PTHR42886:SF23">
    <property type="entry name" value="1-ACYLGLYCEROL-3-PHOSPHATE O-ACYLTRANSFERASE ICT1-RELATED"/>
    <property type="match status" value="1"/>
</dbReference>
<dbReference type="InParanoid" id="K0KD94"/>
<accession>K0KD94</accession>
<proteinExistence type="predicted"/>
<evidence type="ECO:0000313" key="3">
    <source>
        <dbReference type="Proteomes" id="UP000009328"/>
    </source>
</evidence>
<sequence length="419" mass="48264">MFRYSIRPFSTSFKPLKQKTLIQKVISSEKSKNSYELGLLSSTSLFFKWALDFNPRKTLTNYQNEILESLKIDPYAKIESNIVSKLGEIKIINPKAQIKTPTLLIHGFASSGIFYHKNFTELSQRFQKLYTIDLPDIGLSQKAPLDIKSLESIVKLEPNGDKIGYQVDQDLIQISKTITSIENYYIEAIENWRQTNGLNKINLLGHSFGGFLSFKYCLRYPQHIEKLILVSPLGMERNISSIHNKSTQGIISSNPKDSNYFRSGFIPKFVMNYGFNILKWLGPLGVRLVSKYLSSRLTRSSTNSLIDSKELNNFFLIYTILLIYQKNNSFKMFKNLFNNSLLSFDPILDNLDKVKIPVMIMYGQFDWMNVQAGFEAVNELNGMNKVENDFTIIKNAGHNIFLDNPKDFNMQVINYFNEV</sequence>
<dbReference type="GO" id="GO:0004623">
    <property type="term" value="F:phospholipase A2 activity"/>
    <property type="evidence" value="ECO:0007669"/>
    <property type="project" value="TreeGrafter"/>
</dbReference>
<dbReference type="AlphaFoldDB" id="K0KD94"/>
<dbReference type="SUPFAM" id="SSF53474">
    <property type="entry name" value="alpha/beta-Hydrolases"/>
    <property type="match status" value="1"/>
</dbReference>
<dbReference type="InterPro" id="IPR000073">
    <property type="entry name" value="AB_hydrolase_1"/>
</dbReference>
<dbReference type="GO" id="GO:0006654">
    <property type="term" value="P:phosphatidic acid biosynthetic process"/>
    <property type="evidence" value="ECO:0007669"/>
    <property type="project" value="TreeGrafter"/>
</dbReference>
<dbReference type="eggNOG" id="KOG4409">
    <property type="taxonomic scope" value="Eukaryota"/>
</dbReference>
<dbReference type="GO" id="GO:0035965">
    <property type="term" value="P:cardiolipin acyl-chain remodeling"/>
    <property type="evidence" value="ECO:0007669"/>
    <property type="project" value="TreeGrafter"/>
</dbReference>
<evidence type="ECO:0000313" key="2">
    <source>
        <dbReference type="EMBL" id="CCH43075.1"/>
    </source>
</evidence>
<gene>
    <name evidence="2" type="ORF">BN7_2622</name>
</gene>
<comment type="caution">
    <text evidence="2">The sequence shown here is derived from an EMBL/GenBank/DDBJ whole genome shotgun (WGS) entry which is preliminary data.</text>
</comment>
<dbReference type="Proteomes" id="UP000009328">
    <property type="component" value="Unassembled WGS sequence"/>
</dbReference>